<organism evidence="5 6">
    <name type="scientific">Asparagus officinalis</name>
    <name type="common">Garden asparagus</name>
    <dbReference type="NCBI Taxonomy" id="4686"/>
    <lineage>
        <taxon>Eukaryota</taxon>
        <taxon>Viridiplantae</taxon>
        <taxon>Streptophyta</taxon>
        <taxon>Embryophyta</taxon>
        <taxon>Tracheophyta</taxon>
        <taxon>Spermatophyta</taxon>
        <taxon>Magnoliopsida</taxon>
        <taxon>Liliopsida</taxon>
        <taxon>Asparagales</taxon>
        <taxon>Asparagaceae</taxon>
        <taxon>Asparagoideae</taxon>
        <taxon>Asparagus</taxon>
    </lineage>
</organism>
<feature type="compositionally biased region" description="Polar residues" evidence="4">
    <location>
        <begin position="1"/>
        <end position="15"/>
    </location>
</feature>
<proteinExistence type="inferred from homology"/>
<comment type="similarity">
    <text evidence="1">Belongs to the universal ribosomal protein uS3 family.</text>
</comment>
<dbReference type="GO" id="GO:0005840">
    <property type="term" value="C:ribosome"/>
    <property type="evidence" value="ECO:0007669"/>
    <property type="project" value="UniProtKB-KW"/>
</dbReference>
<evidence type="ECO:0000256" key="1">
    <source>
        <dbReference type="ARBA" id="ARBA00010761"/>
    </source>
</evidence>
<evidence type="ECO:0000256" key="4">
    <source>
        <dbReference type="SAM" id="MobiDB-lite"/>
    </source>
</evidence>
<accession>A0A5P1F4Q0</accession>
<dbReference type="InterPro" id="IPR036419">
    <property type="entry name" value="Ribosomal_S3_C_sf"/>
</dbReference>
<gene>
    <name evidence="5" type="ORF">A4U43_C04F27130</name>
</gene>
<dbReference type="EMBL" id="CM007384">
    <property type="protein sequence ID" value="ONK73094.1"/>
    <property type="molecule type" value="Genomic_DNA"/>
</dbReference>
<dbReference type="Proteomes" id="UP000243459">
    <property type="component" value="Chromosome 4"/>
</dbReference>
<keyword evidence="2" id="KW-0689">Ribosomal protein</keyword>
<protein>
    <submittedName>
        <fullName evidence="5">Uncharacterized protein</fullName>
    </submittedName>
</protein>
<dbReference type="AlphaFoldDB" id="A0A5P1F4Q0"/>
<sequence>MSRPTSASSYTSTMADSEDHPVTARSAAVAARVFERWGEAMGIRRGKARRIATKKNSLIITYPVELYTEKVNNRGLCAIAQAESLRYKLLGGLAVRRYNFLIIIGAID</sequence>
<keyword evidence="3" id="KW-0687">Ribonucleoprotein</keyword>
<dbReference type="GO" id="GO:1990904">
    <property type="term" value="C:ribonucleoprotein complex"/>
    <property type="evidence" value="ECO:0007669"/>
    <property type="project" value="UniProtKB-KW"/>
</dbReference>
<evidence type="ECO:0000313" key="6">
    <source>
        <dbReference type="Proteomes" id="UP000243459"/>
    </source>
</evidence>
<dbReference type="Gene3D" id="3.30.1140.32">
    <property type="entry name" value="Ribosomal protein S3, C-terminal domain"/>
    <property type="match status" value="1"/>
</dbReference>
<keyword evidence="6" id="KW-1185">Reference proteome</keyword>
<evidence type="ECO:0000256" key="3">
    <source>
        <dbReference type="ARBA" id="ARBA00023274"/>
    </source>
</evidence>
<feature type="region of interest" description="Disordered" evidence="4">
    <location>
        <begin position="1"/>
        <end position="23"/>
    </location>
</feature>
<reference evidence="6" key="1">
    <citation type="journal article" date="2017" name="Nat. Commun.">
        <title>The asparagus genome sheds light on the origin and evolution of a young Y chromosome.</title>
        <authorList>
            <person name="Harkess A."/>
            <person name="Zhou J."/>
            <person name="Xu C."/>
            <person name="Bowers J.E."/>
            <person name="Van der Hulst R."/>
            <person name="Ayyampalayam S."/>
            <person name="Mercati F."/>
            <person name="Riccardi P."/>
            <person name="McKain M.R."/>
            <person name="Kakrana A."/>
            <person name="Tang H."/>
            <person name="Ray J."/>
            <person name="Groenendijk J."/>
            <person name="Arikit S."/>
            <person name="Mathioni S.M."/>
            <person name="Nakano M."/>
            <person name="Shan H."/>
            <person name="Telgmann-Rauber A."/>
            <person name="Kanno A."/>
            <person name="Yue Z."/>
            <person name="Chen H."/>
            <person name="Li W."/>
            <person name="Chen Y."/>
            <person name="Xu X."/>
            <person name="Zhang Y."/>
            <person name="Luo S."/>
            <person name="Chen H."/>
            <person name="Gao J."/>
            <person name="Mao Z."/>
            <person name="Pires J.C."/>
            <person name="Luo M."/>
            <person name="Kudrna D."/>
            <person name="Wing R.A."/>
            <person name="Meyers B.C."/>
            <person name="Yi K."/>
            <person name="Kong H."/>
            <person name="Lavrijsen P."/>
            <person name="Sunseri F."/>
            <person name="Falavigna A."/>
            <person name="Ye Y."/>
            <person name="Leebens-Mack J.H."/>
            <person name="Chen G."/>
        </authorList>
    </citation>
    <scope>NUCLEOTIDE SEQUENCE [LARGE SCALE GENOMIC DNA]</scope>
    <source>
        <strain evidence="6">cv. DH0086</strain>
    </source>
</reference>
<dbReference type="Gramene" id="ONK73094">
    <property type="protein sequence ID" value="ONK73094"/>
    <property type="gene ID" value="A4U43_C04F27130"/>
</dbReference>
<name>A0A5P1F4Q0_ASPOF</name>
<evidence type="ECO:0000313" key="5">
    <source>
        <dbReference type="EMBL" id="ONK73094.1"/>
    </source>
</evidence>
<evidence type="ECO:0000256" key="2">
    <source>
        <dbReference type="ARBA" id="ARBA00022980"/>
    </source>
</evidence>